<dbReference type="AlphaFoldDB" id="A0A2J6SED5"/>
<keyword evidence="2" id="KW-1185">Reference proteome</keyword>
<dbReference type="RefSeq" id="XP_024726035.1">
    <property type="nucleotide sequence ID" value="XM_024871723.1"/>
</dbReference>
<reference evidence="1 2" key="1">
    <citation type="submission" date="2016-04" db="EMBL/GenBank/DDBJ databases">
        <title>A degradative enzymes factory behind the ericoid mycorrhizal symbiosis.</title>
        <authorList>
            <consortium name="DOE Joint Genome Institute"/>
            <person name="Martino E."/>
            <person name="Morin E."/>
            <person name="Grelet G."/>
            <person name="Kuo A."/>
            <person name="Kohler A."/>
            <person name="Daghino S."/>
            <person name="Barry K."/>
            <person name="Choi C."/>
            <person name="Cichocki N."/>
            <person name="Clum A."/>
            <person name="Copeland A."/>
            <person name="Hainaut M."/>
            <person name="Haridas S."/>
            <person name="Labutti K."/>
            <person name="Lindquist E."/>
            <person name="Lipzen A."/>
            <person name="Khouja H.-R."/>
            <person name="Murat C."/>
            <person name="Ohm R."/>
            <person name="Olson A."/>
            <person name="Spatafora J."/>
            <person name="Veneault-Fourrey C."/>
            <person name="Henrissat B."/>
            <person name="Grigoriev I."/>
            <person name="Martin F."/>
            <person name="Perotto S."/>
        </authorList>
    </citation>
    <scope>NUCLEOTIDE SEQUENCE [LARGE SCALE GENOMIC DNA]</scope>
    <source>
        <strain evidence="1 2">E</strain>
    </source>
</reference>
<accession>A0A2J6SED5</accession>
<proteinExistence type="predicted"/>
<dbReference type="EMBL" id="KZ613936">
    <property type="protein sequence ID" value="PMD49131.1"/>
    <property type="molecule type" value="Genomic_DNA"/>
</dbReference>
<gene>
    <name evidence="1" type="ORF">K444DRAFT_301395</name>
</gene>
<name>A0A2J6SED5_9HELO</name>
<organism evidence="1 2">
    <name type="scientific">Hyaloscypha bicolor E</name>
    <dbReference type="NCBI Taxonomy" id="1095630"/>
    <lineage>
        <taxon>Eukaryota</taxon>
        <taxon>Fungi</taxon>
        <taxon>Dikarya</taxon>
        <taxon>Ascomycota</taxon>
        <taxon>Pezizomycotina</taxon>
        <taxon>Leotiomycetes</taxon>
        <taxon>Helotiales</taxon>
        <taxon>Hyaloscyphaceae</taxon>
        <taxon>Hyaloscypha</taxon>
        <taxon>Hyaloscypha bicolor</taxon>
    </lineage>
</organism>
<sequence>MKRATLTRVGDVDADSPKYVNLKAMKLKGVGKKCATFRFMQQLMLRETPAIMFKKGFKSDWTWGFLWGVSERQVQIISPYTGTALLSEPGDCGATWFVIDPDECTGQNGEKYLAALPVGCHFGKPDAGYTDNNGRTYDLALGEPHWRAFGDVYYKINETVQKISGMKKEDIRINMADSFSPIV</sequence>
<protein>
    <submittedName>
        <fullName evidence="1">Uncharacterized protein</fullName>
    </submittedName>
</protein>
<evidence type="ECO:0000313" key="1">
    <source>
        <dbReference type="EMBL" id="PMD49131.1"/>
    </source>
</evidence>
<dbReference type="Proteomes" id="UP000235371">
    <property type="component" value="Unassembled WGS sequence"/>
</dbReference>
<dbReference type="InParanoid" id="A0A2J6SED5"/>
<evidence type="ECO:0000313" key="2">
    <source>
        <dbReference type="Proteomes" id="UP000235371"/>
    </source>
</evidence>
<dbReference type="GeneID" id="36579805"/>